<evidence type="ECO:0000313" key="2">
    <source>
        <dbReference type="EnsemblFungi" id="PTTG_26983-t43_1-p1"/>
    </source>
</evidence>
<name>A0A180GQ19_PUCT1</name>
<keyword evidence="3" id="KW-1185">Reference proteome</keyword>
<sequence>MSCPDTLCRFDFHKKSGWGLLQHQGFHDHQWPSSKKPDRLAKKDLMERIQANPKASALQLKIGQSSGPGQPSSSVVNIHESLGNSDRLRHLQRQILQQINFSSGSGGDNNKFMLEFFEWQQNGLDVISMACNQGQEHITFQTDWVSQRLLDCGEQGSKLYSGGLISDVTYWFFATGYLLTTSMYCDDINQWIPVQLSWIRGLGESYYTIHFTILFRQFMIPSLLPHKRESMAMSVVDFSKAQQKGFIAAYMDVFGETNLNKAMQKLKGCREHFRQLVTRVKRNRAVIMPDEQSLFESKCLELLQPDKPEGPTHDKKIDKMRRRFPKIKAWLDWWTMADVKAMLFPSRRKMLVGTSSDGDDRLPSTTNAQESMHRVYYMFSTGKKTMLGGFSKLFAFVKALEFDYSLTMRGVPI</sequence>
<dbReference type="AlphaFoldDB" id="A0A180GQ19"/>
<reference evidence="2" key="4">
    <citation type="submission" date="2025-05" db="UniProtKB">
        <authorList>
            <consortium name="EnsemblFungi"/>
        </authorList>
    </citation>
    <scope>IDENTIFICATION</scope>
    <source>
        <strain evidence="2">isolate 1-1 / race 1 (BBBD)</strain>
    </source>
</reference>
<proteinExistence type="predicted"/>
<dbReference type="Proteomes" id="UP000005240">
    <property type="component" value="Unassembled WGS sequence"/>
</dbReference>
<reference evidence="2 3" key="3">
    <citation type="journal article" date="2017" name="G3 (Bethesda)">
        <title>Comparative analysis highlights variable genome content of wheat rusts and divergence of the mating loci.</title>
        <authorList>
            <person name="Cuomo C.A."/>
            <person name="Bakkeren G."/>
            <person name="Khalil H.B."/>
            <person name="Panwar V."/>
            <person name="Joly D."/>
            <person name="Linning R."/>
            <person name="Sakthikumar S."/>
            <person name="Song X."/>
            <person name="Adiconis X."/>
            <person name="Fan L."/>
            <person name="Goldberg J.M."/>
            <person name="Levin J.Z."/>
            <person name="Young S."/>
            <person name="Zeng Q."/>
            <person name="Anikster Y."/>
            <person name="Bruce M."/>
            <person name="Wang M."/>
            <person name="Yin C."/>
            <person name="McCallum B."/>
            <person name="Szabo L.J."/>
            <person name="Hulbert S."/>
            <person name="Chen X."/>
            <person name="Fellers J.P."/>
        </authorList>
    </citation>
    <scope>NUCLEOTIDE SEQUENCE</scope>
    <source>
        <strain evidence="3">Isolate 1-1 / race 1 (BBBD)</strain>
        <strain evidence="2">isolate 1-1 / race 1 (BBBD)</strain>
    </source>
</reference>
<dbReference type="EnsemblFungi" id="PTTG_26983-t43_1">
    <property type="protein sequence ID" value="PTTG_26983-t43_1-p1"/>
    <property type="gene ID" value="PTTG_26983"/>
</dbReference>
<dbReference type="EMBL" id="ADAS02000039">
    <property type="protein sequence ID" value="OAV94528.1"/>
    <property type="molecule type" value="Genomic_DNA"/>
</dbReference>
<evidence type="ECO:0000313" key="3">
    <source>
        <dbReference type="Proteomes" id="UP000005240"/>
    </source>
</evidence>
<organism evidence="1">
    <name type="scientific">Puccinia triticina (isolate 1-1 / race 1 (BBBD))</name>
    <name type="common">Brown leaf rust fungus</name>
    <dbReference type="NCBI Taxonomy" id="630390"/>
    <lineage>
        <taxon>Eukaryota</taxon>
        <taxon>Fungi</taxon>
        <taxon>Dikarya</taxon>
        <taxon>Basidiomycota</taxon>
        <taxon>Pucciniomycotina</taxon>
        <taxon>Pucciniomycetes</taxon>
        <taxon>Pucciniales</taxon>
        <taxon>Pucciniaceae</taxon>
        <taxon>Puccinia</taxon>
    </lineage>
</organism>
<dbReference type="VEuPathDB" id="FungiDB:PTTG_26983"/>
<reference evidence="1" key="2">
    <citation type="submission" date="2016-05" db="EMBL/GenBank/DDBJ databases">
        <title>Comparative analysis highlights variable genome content of wheat rusts and divergence of the mating loci.</title>
        <authorList>
            <person name="Cuomo C.A."/>
            <person name="Bakkeren G."/>
            <person name="Szabo L."/>
            <person name="Khalil H."/>
            <person name="Joly D."/>
            <person name="Goldberg J."/>
            <person name="Young S."/>
            <person name="Zeng Q."/>
            <person name="Fellers J."/>
        </authorList>
    </citation>
    <scope>NUCLEOTIDE SEQUENCE [LARGE SCALE GENOMIC DNA]</scope>
    <source>
        <strain evidence="1">1-1 BBBD Race 1</strain>
    </source>
</reference>
<accession>A0A180GQ19</accession>
<evidence type="ECO:0000313" key="1">
    <source>
        <dbReference type="EMBL" id="OAV94528.1"/>
    </source>
</evidence>
<dbReference type="OrthoDB" id="3046222at2759"/>
<protein>
    <submittedName>
        <fullName evidence="1 2">Uncharacterized protein</fullName>
    </submittedName>
</protein>
<reference evidence="1" key="1">
    <citation type="submission" date="2009-11" db="EMBL/GenBank/DDBJ databases">
        <authorList>
            <consortium name="The Broad Institute Genome Sequencing Platform"/>
            <person name="Ward D."/>
            <person name="Feldgarden M."/>
            <person name="Earl A."/>
            <person name="Young S.K."/>
            <person name="Zeng Q."/>
            <person name="Koehrsen M."/>
            <person name="Alvarado L."/>
            <person name="Berlin A."/>
            <person name="Bochicchio J."/>
            <person name="Borenstein D."/>
            <person name="Chapman S.B."/>
            <person name="Chen Z."/>
            <person name="Engels R."/>
            <person name="Freedman E."/>
            <person name="Gellesch M."/>
            <person name="Goldberg J."/>
            <person name="Griggs A."/>
            <person name="Gujja S."/>
            <person name="Heilman E."/>
            <person name="Heiman D."/>
            <person name="Hepburn T."/>
            <person name="Howarth C."/>
            <person name="Jen D."/>
            <person name="Larson L."/>
            <person name="Lewis B."/>
            <person name="Mehta T."/>
            <person name="Park D."/>
            <person name="Pearson M."/>
            <person name="Roberts A."/>
            <person name="Saif S."/>
            <person name="Shea T."/>
            <person name="Shenoy N."/>
            <person name="Sisk P."/>
            <person name="Stolte C."/>
            <person name="Sykes S."/>
            <person name="Thomson T."/>
            <person name="Walk T."/>
            <person name="White J."/>
            <person name="Yandava C."/>
            <person name="Izard J."/>
            <person name="Baranova O.V."/>
            <person name="Blanton J.M."/>
            <person name="Tanner A.C."/>
            <person name="Dewhirst F.E."/>
            <person name="Haas B."/>
            <person name="Nusbaum C."/>
            <person name="Birren B."/>
        </authorList>
    </citation>
    <scope>NUCLEOTIDE SEQUENCE [LARGE SCALE GENOMIC DNA]</scope>
    <source>
        <strain evidence="1">1-1 BBBD Race 1</strain>
    </source>
</reference>
<gene>
    <name evidence="1" type="ORF">PTTG_26983</name>
</gene>
<dbReference type="STRING" id="630390.A0A180GQ19"/>